<dbReference type="InterPro" id="IPR029058">
    <property type="entry name" value="AB_hydrolase_fold"/>
</dbReference>
<accession>A0A7V5H541</accession>
<proteinExistence type="predicted"/>
<sequence length="79" mass="9150">MSSLETFGKVAAFSPYVEEDIRQGFQDSSRLNLKIYMLKGTLDHIDLIHSTIAAFWPILEQKGYPFRYEEFPEGRSYGL</sequence>
<name>A0A7V5H541_CALAY</name>
<dbReference type="Proteomes" id="UP000886111">
    <property type="component" value="Unassembled WGS sequence"/>
</dbReference>
<dbReference type="AlphaFoldDB" id="A0A7V5H541"/>
<reference evidence="1" key="1">
    <citation type="journal article" date="2020" name="mSystems">
        <title>Genome- and Community-Level Interaction Insights into Carbon Utilization and Element Cycling Functions of Hydrothermarchaeota in Hydrothermal Sediment.</title>
        <authorList>
            <person name="Zhou Z."/>
            <person name="Liu Y."/>
            <person name="Xu W."/>
            <person name="Pan J."/>
            <person name="Luo Z.H."/>
            <person name="Li M."/>
        </authorList>
    </citation>
    <scope>NUCLEOTIDE SEQUENCE [LARGE SCALE GENOMIC DNA]</scope>
    <source>
        <strain evidence="1">HyVt-76</strain>
    </source>
</reference>
<protein>
    <submittedName>
        <fullName evidence="1">Uncharacterized protein</fullName>
    </submittedName>
</protein>
<evidence type="ECO:0000313" key="1">
    <source>
        <dbReference type="EMBL" id="HHE56041.1"/>
    </source>
</evidence>
<dbReference type="Gene3D" id="3.40.50.1820">
    <property type="entry name" value="alpha/beta hydrolase"/>
    <property type="match status" value="1"/>
</dbReference>
<comment type="caution">
    <text evidence="1">The sequence shown here is derived from an EMBL/GenBank/DDBJ whole genome shotgun (WGS) entry which is preliminary data.</text>
</comment>
<gene>
    <name evidence="1" type="ORF">ENL21_09680</name>
</gene>
<dbReference type="EMBL" id="DRTD01000727">
    <property type="protein sequence ID" value="HHE56041.1"/>
    <property type="molecule type" value="Genomic_DNA"/>
</dbReference>
<organism evidence="1">
    <name type="scientific">Caldithrix abyssi</name>
    <dbReference type="NCBI Taxonomy" id="187145"/>
    <lineage>
        <taxon>Bacteria</taxon>
        <taxon>Pseudomonadati</taxon>
        <taxon>Calditrichota</taxon>
        <taxon>Calditrichia</taxon>
        <taxon>Calditrichales</taxon>
        <taxon>Calditrichaceae</taxon>
        <taxon>Caldithrix</taxon>
    </lineage>
</organism>